<dbReference type="EMBL" id="LN835307">
    <property type="protein sequence ID" value="CRH01763.1"/>
    <property type="molecule type" value="Genomic_DNA"/>
</dbReference>
<dbReference type="Pfam" id="PF00271">
    <property type="entry name" value="Helicase_C"/>
    <property type="match status" value="1"/>
</dbReference>
<feature type="domain" description="Helicase C-terminal" evidence="7">
    <location>
        <begin position="314"/>
        <end position="508"/>
    </location>
</feature>
<dbReference type="OrthoDB" id="2320933at2759"/>
<keyword evidence="3 8" id="KW-0347">Helicase</keyword>
<dbReference type="InterPro" id="IPR027417">
    <property type="entry name" value="P-loop_NTPase"/>
</dbReference>
<keyword evidence="5" id="KW-0472">Membrane</keyword>
<dbReference type="RefSeq" id="XP_028534762.1">
    <property type="nucleotide sequence ID" value="XM_028678476.1"/>
</dbReference>
<dbReference type="InterPro" id="IPR014001">
    <property type="entry name" value="Helicase_ATP-bd"/>
</dbReference>
<keyword evidence="5" id="KW-1133">Transmembrane helix</keyword>
<dbReference type="AlphaFoldDB" id="A0A1J1HDU5"/>
<dbReference type="EC" id="3.6.4.13" evidence="8"/>
<dbReference type="PANTHER" id="PTHR47961">
    <property type="entry name" value="DNA POLYMERASE THETA, PUTATIVE (AFU_ORTHOLOGUE AFUA_1G05260)-RELATED"/>
    <property type="match status" value="1"/>
</dbReference>
<keyword evidence="5" id="KW-0812">Transmembrane</keyword>
<protein>
    <submittedName>
        <fullName evidence="8">DEAD box helicase, putative</fullName>
        <ecNumber evidence="8">3.6.4.13</ecNumber>
    </submittedName>
</protein>
<evidence type="ECO:0000256" key="1">
    <source>
        <dbReference type="ARBA" id="ARBA00022741"/>
    </source>
</evidence>
<feature type="transmembrane region" description="Helical" evidence="5">
    <location>
        <begin position="781"/>
        <end position="801"/>
    </location>
</feature>
<dbReference type="VEuPathDB" id="PlasmoDB:PRELSG_1265800"/>
<evidence type="ECO:0000256" key="4">
    <source>
        <dbReference type="ARBA" id="ARBA00022840"/>
    </source>
</evidence>
<dbReference type="PROSITE" id="PS51194">
    <property type="entry name" value="HELICASE_CTER"/>
    <property type="match status" value="1"/>
</dbReference>
<dbReference type="OMA" id="HNNNDKC"/>
<evidence type="ECO:0000256" key="2">
    <source>
        <dbReference type="ARBA" id="ARBA00022801"/>
    </source>
</evidence>
<dbReference type="PROSITE" id="PS51192">
    <property type="entry name" value="HELICASE_ATP_BIND_1"/>
    <property type="match status" value="1"/>
</dbReference>
<feature type="domain" description="Helicase ATP-binding" evidence="6">
    <location>
        <begin position="101"/>
        <end position="278"/>
    </location>
</feature>
<dbReference type="Gene3D" id="3.40.50.300">
    <property type="entry name" value="P-loop containing nucleotide triphosphate hydrolases"/>
    <property type="match status" value="2"/>
</dbReference>
<dbReference type="Proteomes" id="UP000220158">
    <property type="component" value="Chromosome 12"/>
</dbReference>
<evidence type="ECO:0000256" key="5">
    <source>
        <dbReference type="SAM" id="Phobius"/>
    </source>
</evidence>
<dbReference type="GO" id="GO:0003724">
    <property type="term" value="F:RNA helicase activity"/>
    <property type="evidence" value="ECO:0007669"/>
    <property type="project" value="UniProtKB-EC"/>
</dbReference>
<keyword evidence="2 8" id="KW-0378">Hydrolase</keyword>
<evidence type="ECO:0000313" key="8">
    <source>
        <dbReference type="EMBL" id="CRH01763.1"/>
    </source>
</evidence>
<evidence type="ECO:0000256" key="3">
    <source>
        <dbReference type="ARBA" id="ARBA00022806"/>
    </source>
</evidence>
<dbReference type="GO" id="GO:0016787">
    <property type="term" value="F:hydrolase activity"/>
    <property type="evidence" value="ECO:0007669"/>
    <property type="project" value="UniProtKB-KW"/>
</dbReference>
<name>A0A1J1HDU5_PLARL</name>
<evidence type="ECO:0000259" key="6">
    <source>
        <dbReference type="PROSITE" id="PS51192"/>
    </source>
</evidence>
<dbReference type="InterPro" id="IPR011545">
    <property type="entry name" value="DEAD/DEAH_box_helicase_dom"/>
</dbReference>
<proteinExistence type="predicted"/>
<dbReference type="GO" id="GO:0003676">
    <property type="term" value="F:nucleic acid binding"/>
    <property type="evidence" value="ECO:0007669"/>
    <property type="project" value="InterPro"/>
</dbReference>
<dbReference type="InterPro" id="IPR001650">
    <property type="entry name" value="Helicase_C-like"/>
</dbReference>
<dbReference type="GeneID" id="39737902"/>
<sequence>MYINFCREYNNIGIYELYKEQIECLKNIFVNEEIENNLKNKNNEEFSVPRKNENVNFILDSDFFLPLEKSEIKDIKCLYFKDNKANESFSDKSNEYKNYTCNNNTFYKNFLFNIPTGMGKTIIYDILIIRSILYKGYRIVLTLPTVSLINEKSDYYEKLLGKNTVSLNIKKFNSLNFTGYSYNISTDIALCTYEQANIIINIIIKNNLKCNYIFIIDEIHYINDMHRGFLIETLLTKIKFIQKNYENLFYIRTYGFSATLSNIDQLGDWLNAKVYVSKEKLQKIKYLYKIKNVIYKDININEIERKLDNPVLLDPDHLVYLVSEELILKRNVLIFCPTRDKTEKIALFISNIIPYYLKNKSYNMNNELLDKRIYLINELKKLDIKTENLEKLILNGIFYHHSQLNKNEKEIIENSFKNNILFCLCCTTTLSVGVNLNVHTIIIRSLRLGNNFLTKDQITQMAGRCGRIKKVLEKKNIDMSNYIDNEIYECKTKDLSNNRNDYSIYDYDQDCDGKVIIFLNHCDKNYLEKIFNHNFEMYRLETKLNNFNLCKFILEFIHLDLIKTKKDMFDLLFFYTLKFFKIENRRDKEKIMQEIRQAFQYLFENKLITIPYEKEQSYYHYLFAKLYNLNLYQMSNFFNFHLLNQTVNVNILMNCDLTQKKEFFRKLIENYKYIETKKEEKHFFTLPFITILLIFEDKKLNKNLFQNLFVQLIKYLFIININNDQCNFYVYDILNEEDNISCTELSSCFYSIFNVFDFIFSYSLIQFIYIKGTHNEYPLQILFLIELYININMFFFFFFFFKGFPTDSLLMIFVFCMNSEISLKIHFDIYEEILKSNDNINKIFQYFGLHNIKLQKFKLKKMDDLYDTSLKFLKGEINIDKIYENLEWIKIKRFYFSLIVYDLFNEDLNAISNKYRLKTKEIKNLYIESCHILSFNYKILRNFKNSLDIFCIVLENLLLKMKSKNFLFNF</sequence>
<evidence type="ECO:0000313" key="9">
    <source>
        <dbReference type="Proteomes" id="UP000220158"/>
    </source>
</evidence>
<dbReference type="PANTHER" id="PTHR47961:SF6">
    <property type="entry name" value="DNA-DIRECTED DNA POLYMERASE"/>
    <property type="match status" value="1"/>
</dbReference>
<dbReference type="Pfam" id="PF00270">
    <property type="entry name" value="DEAD"/>
    <property type="match status" value="1"/>
</dbReference>
<dbReference type="SMART" id="SM00490">
    <property type="entry name" value="HELICc"/>
    <property type="match status" value="1"/>
</dbReference>
<evidence type="ECO:0000259" key="7">
    <source>
        <dbReference type="PROSITE" id="PS51194"/>
    </source>
</evidence>
<dbReference type="GO" id="GO:0005524">
    <property type="term" value="F:ATP binding"/>
    <property type="evidence" value="ECO:0007669"/>
    <property type="project" value="UniProtKB-KW"/>
</dbReference>
<keyword evidence="9" id="KW-1185">Reference proteome</keyword>
<dbReference type="InterPro" id="IPR050474">
    <property type="entry name" value="Hel308_SKI2-like"/>
</dbReference>
<reference evidence="8 9" key="1">
    <citation type="submission" date="2015-04" db="EMBL/GenBank/DDBJ databases">
        <authorList>
            <consortium name="Pathogen Informatics"/>
        </authorList>
    </citation>
    <scope>NUCLEOTIDE SEQUENCE [LARGE SCALE GENOMIC DNA]</scope>
    <source>
        <strain evidence="8 9">SGS1</strain>
    </source>
</reference>
<dbReference type="KEGG" id="prel:PRELSG_1265800"/>
<dbReference type="SMART" id="SM00487">
    <property type="entry name" value="DEXDc"/>
    <property type="match status" value="1"/>
</dbReference>
<keyword evidence="4" id="KW-0067">ATP-binding</keyword>
<accession>A0A1J1HDU5</accession>
<organism evidence="8 9">
    <name type="scientific">Plasmodium relictum</name>
    <dbReference type="NCBI Taxonomy" id="85471"/>
    <lineage>
        <taxon>Eukaryota</taxon>
        <taxon>Sar</taxon>
        <taxon>Alveolata</taxon>
        <taxon>Apicomplexa</taxon>
        <taxon>Aconoidasida</taxon>
        <taxon>Haemosporida</taxon>
        <taxon>Plasmodiidae</taxon>
        <taxon>Plasmodium</taxon>
        <taxon>Plasmodium (Haemamoeba)</taxon>
    </lineage>
</organism>
<gene>
    <name evidence="8" type="ORF">PRELSG_1265800</name>
</gene>
<dbReference type="SUPFAM" id="SSF52540">
    <property type="entry name" value="P-loop containing nucleoside triphosphate hydrolases"/>
    <property type="match status" value="1"/>
</dbReference>
<keyword evidence="1" id="KW-0547">Nucleotide-binding</keyword>
<feature type="transmembrane region" description="Helical" evidence="5">
    <location>
        <begin position="749"/>
        <end position="769"/>
    </location>
</feature>